<dbReference type="Gene3D" id="1.20.120.20">
    <property type="entry name" value="Apolipoprotein"/>
    <property type="match status" value="2"/>
</dbReference>
<dbReference type="EMBL" id="DF820505">
    <property type="protein sequence ID" value="GAK31976.1"/>
    <property type="molecule type" value="Genomic_DNA"/>
</dbReference>
<dbReference type="Pfam" id="PF10145">
    <property type="entry name" value="PhageMin_Tail"/>
    <property type="match status" value="1"/>
</dbReference>
<evidence type="ECO:0000256" key="1">
    <source>
        <dbReference type="ARBA" id="ARBA00022612"/>
    </source>
</evidence>
<gene>
    <name evidence="4" type="ORF">WOSG25_220040</name>
</gene>
<dbReference type="RefSeq" id="WP_052348625.1">
    <property type="nucleotide sequence ID" value="NZ_DF820505.1"/>
</dbReference>
<dbReference type="eggNOG" id="COG5412">
    <property type="taxonomic scope" value="Bacteria"/>
</dbReference>
<dbReference type="STRING" id="1329250.WOSG25_220040"/>
<dbReference type="PANTHER" id="PTHR37813:SF1">
    <property type="entry name" value="FELS-2 PROPHAGE PROTEIN"/>
    <property type="match status" value="1"/>
</dbReference>
<evidence type="ECO:0000313" key="4">
    <source>
        <dbReference type="EMBL" id="GAK31976.1"/>
    </source>
</evidence>
<keyword evidence="5" id="KW-1185">Reference proteome</keyword>
<dbReference type="Proteomes" id="UP000030643">
    <property type="component" value="Unassembled WGS sequence"/>
</dbReference>
<dbReference type="OrthoDB" id="2137849at2"/>
<keyword evidence="2" id="KW-1133">Transmembrane helix</keyword>
<keyword evidence="2" id="KW-0472">Membrane</keyword>
<evidence type="ECO:0000313" key="5">
    <source>
        <dbReference type="Proteomes" id="UP000030643"/>
    </source>
</evidence>
<feature type="transmembrane region" description="Helical" evidence="2">
    <location>
        <begin position="644"/>
        <end position="663"/>
    </location>
</feature>
<protein>
    <submittedName>
        <fullName evidence="4">Putative phage tail tape measure protein</fullName>
    </submittedName>
</protein>
<evidence type="ECO:0000259" key="3">
    <source>
        <dbReference type="Pfam" id="PF10145"/>
    </source>
</evidence>
<dbReference type="InterPro" id="IPR010090">
    <property type="entry name" value="Phage_tape_meas"/>
</dbReference>
<feature type="transmembrane region" description="Helical" evidence="2">
    <location>
        <begin position="491"/>
        <end position="519"/>
    </location>
</feature>
<sequence length="977" mass="103285">MAGGRVKGITIEIDGDTKGLNSALKDVNSQTSKTSTELRDVNKLLKLDPGNTELIAQKQQLLGKAVQSTSEKLATLKSAQSQVEAQFKSDDIGVEQYRSFQREIIATEGQLSRFEAGAKGVDDALNGIDSSAARAESGFKEIKQSAGEADNSMQFAKGAQAVQVLNDVSEKASGLGTDLISTGMDFSNAQSLMQTSMGMTKSEADQAMTSVHAVFDSGLVDSVDEANQSVMTVKNSFQDLNGVDLTNMTLTLTAIAKHAGVDIEDATNAASQAMKGFGIDGKEATDVVAKGLQMGLDKNHDFLDTMNEYSPTFSDAGISAQGMLSILQTGMETGAFNTDKAADAVKEFNLRLTNGDLDEPIKKFSSSTQDMFNQFKNGQATASDVMQAVGTDLQGMPTEEAKGAVQGLGTQFEDLGQVSSASLLMATNSIVDTDGAAKKMSENTPGEKWQGAINKLKDSFSQLSDSLVPIVSKLADFASKIADAGQPTKTIIAVIGGLVVALTALAPVLVSIGMLISVFSKMGPVISAAKDAMAAFNVVMSANPFVAVAVVIAALVAALVYFFTQTTTGKKMWQEFVSWLKNLWNGIKDFFSGLWSGITQLFKSSVNAITQFLQPAFTATVNVIKALWNGIVTFFSDIWNAIKLVFTVVITAIAVLIGTYINIWKSIITTAMNTIKVIFSTMWNAIKDVIMAVWNFLSPFISTAINAISNVISTVWNAISSVTSTVWNAISGVIQTVWNGISSFISGVINAISSVISSVWNAISGVTSSVWNSISSVISSVWNGIQSGVSNAVNAVSSVISNIWNGIKSVTSSVWNGIKDAITGPMDAAKNMISGIINAIKGFFSFSITWPHIPLPHFSINPSGWQIGDLLKGKIPSLGINWHAKGGIFNKPTLFAGQGGMHGVGEAGPEAVVPLNAKTLAGIGAGIAANMDNLGQPQININVYADVTDSTIKKIGREVQSAMARTARNKNISMGGM</sequence>
<proteinExistence type="predicted"/>
<reference evidence="5" key="1">
    <citation type="journal article" date="2014" name="Genome Announc.">
        <title>Draft genome sequence of Weissella oryzae SG25T, isolated from fermented rice grains.</title>
        <authorList>
            <person name="Tanizawa Y."/>
            <person name="Fujisawa T."/>
            <person name="Mochizuki T."/>
            <person name="Kaminuma E."/>
            <person name="Suzuki Y."/>
            <person name="Nakamura Y."/>
            <person name="Tohno M."/>
        </authorList>
    </citation>
    <scope>NUCLEOTIDE SEQUENCE [LARGE SCALE GENOMIC DNA]</scope>
    <source>
        <strain evidence="5">DSM 25784 / JCM 18191 / LMG 30913 / SG25</strain>
    </source>
</reference>
<name>A0A069D3K7_WEIOS</name>
<accession>A0A069D3K7</accession>
<dbReference type="InterPro" id="IPR016024">
    <property type="entry name" value="ARM-type_fold"/>
</dbReference>
<dbReference type="AlphaFoldDB" id="A0A069D3K7"/>
<dbReference type="SUPFAM" id="SSF48371">
    <property type="entry name" value="ARM repeat"/>
    <property type="match status" value="1"/>
</dbReference>
<keyword evidence="2" id="KW-0812">Transmembrane</keyword>
<feature type="domain" description="Phage tail tape measure protein" evidence="3">
    <location>
        <begin position="222"/>
        <end position="405"/>
    </location>
</feature>
<organism evidence="4 5">
    <name type="scientific">Weissella oryzae (strain DSM 25784 / JCM 18191 / LMG 30913 / SG25)</name>
    <dbReference type="NCBI Taxonomy" id="1329250"/>
    <lineage>
        <taxon>Bacteria</taxon>
        <taxon>Bacillati</taxon>
        <taxon>Bacillota</taxon>
        <taxon>Bacilli</taxon>
        <taxon>Lactobacillales</taxon>
        <taxon>Lactobacillaceae</taxon>
        <taxon>Weissella</taxon>
    </lineage>
</organism>
<dbReference type="PANTHER" id="PTHR37813">
    <property type="entry name" value="FELS-2 PROPHAGE PROTEIN"/>
    <property type="match status" value="1"/>
</dbReference>
<evidence type="ECO:0000256" key="2">
    <source>
        <dbReference type="SAM" id="Phobius"/>
    </source>
</evidence>
<keyword evidence="1" id="KW-1188">Viral release from host cell</keyword>
<dbReference type="eggNOG" id="COG5280">
    <property type="taxonomic scope" value="Bacteria"/>
</dbReference>
<feature type="transmembrane region" description="Helical" evidence="2">
    <location>
        <begin position="540"/>
        <end position="563"/>
    </location>
</feature>